<protein>
    <submittedName>
        <fullName evidence="1">Uncharacterized protein</fullName>
    </submittedName>
</protein>
<keyword evidence="2" id="KW-1185">Reference proteome</keyword>
<gene>
    <name evidence="1" type="ORF">CfE428DRAFT_0272</name>
</gene>
<evidence type="ECO:0000313" key="1">
    <source>
        <dbReference type="EMBL" id="EDY22147.1"/>
    </source>
</evidence>
<proteinExistence type="predicted"/>
<dbReference type="STRING" id="497964.CfE428DRAFT_0272"/>
<sequence length="153" mass="17098">MNTASWQTIPARIVPGFRLASGSNGDPCFPGGTLRMQTPHFRTLGLDLGCFHPGTVNAKIAPRHFRTGRARHTFRQVKWHPTDPAEDFSFFDCRLLRDNAPPVAGLIYYPHPETKPKHFPEPDVLEMILPWIEGLGYGAAISLQVPADQIIIE</sequence>
<accession>B4CUA9</accession>
<dbReference type="Proteomes" id="UP000005824">
    <property type="component" value="Unassembled WGS sequence"/>
</dbReference>
<dbReference type="eggNOG" id="ENOG5031NXM">
    <property type="taxonomic scope" value="Bacteria"/>
</dbReference>
<dbReference type="InParanoid" id="B4CUA9"/>
<reference evidence="1 2" key="1">
    <citation type="journal article" date="2011" name="J. Bacteriol.">
        <title>Genome sequence of Chthoniobacter flavus Ellin428, an aerobic heterotrophic soil bacterium.</title>
        <authorList>
            <person name="Kant R."/>
            <person name="van Passel M.W."/>
            <person name="Palva A."/>
            <person name="Lucas S."/>
            <person name="Lapidus A."/>
            <person name="Glavina Del Rio T."/>
            <person name="Dalin E."/>
            <person name="Tice H."/>
            <person name="Bruce D."/>
            <person name="Goodwin L."/>
            <person name="Pitluck S."/>
            <person name="Larimer F.W."/>
            <person name="Land M.L."/>
            <person name="Hauser L."/>
            <person name="Sangwan P."/>
            <person name="de Vos W.M."/>
            <person name="Janssen P.H."/>
            <person name="Smidt H."/>
        </authorList>
    </citation>
    <scope>NUCLEOTIDE SEQUENCE [LARGE SCALE GENOMIC DNA]</scope>
    <source>
        <strain evidence="1 2">Ellin428</strain>
    </source>
</reference>
<evidence type="ECO:0000313" key="2">
    <source>
        <dbReference type="Proteomes" id="UP000005824"/>
    </source>
</evidence>
<comment type="caution">
    <text evidence="1">The sequence shown here is derived from an EMBL/GenBank/DDBJ whole genome shotgun (WGS) entry which is preliminary data.</text>
</comment>
<dbReference type="AlphaFoldDB" id="B4CUA9"/>
<dbReference type="RefSeq" id="WP_006977599.1">
    <property type="nucleotide sequence ID" value="NZ_ABVL01000001.1"/>
</dbReference>
<name>B4CUA9_9BACT</name>
<organism evidence="1 2">
    <name type="scientific">Chthoniobacter flavus Ellin428</name>
    <dbReference type="NCBI Taxonomy" id="497964"/>
    <lineage>
        <taxon>Bacteria</taxon>
        <taxon>Pseudomonadati</taxon>
        <taxon>Verrucomicrobiota</taxon>
        <taxon>Spartobacteria</taxon>
        <taxon>Chthoniobacterales</taxon>
        <taxon>Chthoniobacteraceae</taxon>
        <taxon>Chthoniobacter</taxon>
    </lineage>
</organism>
<dbReference type="EMBL" id="ABVL01000001">
    <property type="protein sequence ID" value="EDY22147.1"/>
    <property type="molecule type" value="Genomic_DNA"/>
</dbReference>